<proteinExistence type="predicted"/>
<keyword evidence="2" id="KW-1185">Reference proteome</keyword>
<dbReference type="EMBL" id="JAIWYP010000007">
    <property type="protein sequence ID" value="KAH3792704.1"/>
    <property type="molecule type" value="Genomic_DNA"/>
</dbReference>
<protein>
    <submittedName>
        <fullName evidence="1">Uncharacterized protein</fullName>
    </submittedName>
</protein>
<reference evidence="1" key="2">
    <citation type="submission" date="2020-11" db="EMBL/GenBank/DDBJ databases">
        <authorList>
            <person name="McCartney M.A."/>
            <person name="Auch B."/>
            <person name="Kono T."/>
            <person name="Mallez S."/>
            <person name="Becker A."/>
            <person name="Gohl D.M."/>
            <person name="Silverstein K.A.T."/>
            <person name="Koren S."/>
            <person name="Bechman K.B."/>
            <person name="Herman A."/>
            <person name="Abrahante J.E."/>
            <person name="Garbe J."/>
        </authorList>
    </citation>
    <scope>NUCLEOTIDE SEQUENCE</scope>
    <source>
        <strain evidence="1">Duluth1</strain>
        <tissue evidence="1">Whole animal</tissue>
    </source>
</reference>
<evidence type="ECO:0000313" key="2">
    <source>
        <dbReference type="Proteomes" id="UP000828390"/>
    </source>
</evidence>
<name>A0A9D4F7G5_DREPO</name>
<gene>
    <name evidence="1" type="ORF">DPMN_146203</name>
</gene>
<accession>A0A9D4F7G5</accession>
<sequence length="55" mass="5975">MKGMNVYACGSTKKNITIEDVTMTMTDLKFGSSDNGTSVSQGQFYGFELLIKGKT</sequence>
<reference evidence="1" key="1">
    <citation type="journal article" date="2019" name="bioRxiv">
        <title>The Genome of the Zebra Mussel, Dreissena polymorpha: A Resource for Invasive Species Research.</title>
        <authorList>
            <person name="McCartney M.A."/>
            <person name="Auch B."/>
            <person name="Kono T."/>
            <person name="Mallez S."/>
            <person name="Zhang Y."/>
            <person name="Obille A."/>
            <person name="Becker A."/>
            <person name="Abrahante J.E."/>
            <person name="Garbe J."/>
            <person name="Badalamenti J.P."/>
            <person name="Herman A."/>
            <person name="Mangelson H."/>
            <person name="Liachko I."/>
            <person name="Sullivan S."/>
            <person name="Sone E.D."/>
            <person name="Koren S."/>
            <person name="Silverstein K.A.T."/>
            <person name="Beckman K.B."/>
            <person name="Gohl D.M."/>
        </authorList>
    </citation>
    <scope>NUCLEOTIDE SEQUENCE</scope>
    <source>
        <strain evidence="1">Duluth1</strain>
        <tissue evidence="1">Whole animal</tissue>
    </source>
</reference>
<dbReference type="Proteomes" id="UP000828390">
    <property type="component" value="Unassembled WGS sequence"/>
</dbReference>
<organism evidence="1 2">
    <name type="scientific">Dreissena polymorpha</name>
    <name type="common">Zebra mussel</name>
    <name type="synonym">Mytilus polymorpha</name>
    <dbReference type="NCBI Taxonomy" id="45954"/>
    <lineage>
        <taxon>Eukaryota</taxon>
        <taxon>Metazoa</taxon>
        <taxon>Spiralia</taxon>
        <taxon>Lophotrochozoa</taxon>
        <taxon>Mollusca</taxon>
        <taxon>Bivalvia</taxon>
        <taxon>Autobranchia</taxon>
        <taxon>Heteroconchia</taxon>
        <taxon>Euheterodonta</taxon>
        <taxon>Imparidentia</taxon>
        <taxon>Neoheterodontei</taxon>
        <taxon>Myida</taxon>
        <taxon>Dreissenoidea</taxon>
        <taxon>Dreissenidae</taxon>
        <taxon>Dreissena</taxon>
    </lineage>
</organism>
<evidence type="ECO:0000313" key="1">
    <source>
        <dbReference type="EMBL" id="KAH3792704.1"/>
    </source>
</evidence>
<dbReference type="AlphaFoldDB" id="A0A9D4F7G5"/>
<comment type="caution">
    <text evidence="1">The sequence shown here is derived from an EMBL/GenBank/DDBJ whole genome shotgun (WGS) entry which is preliminary data.</text>
</comment>